<dbReference type="InterPro" id="IPR019949">
    <property type="entry name" value="CmoO-like"/>
</dbReference>
<organism evidence="3 4">
    <name type="scientific">Chryseobacterium taklimakanense</name>
    <dbReference type="NCBI Taxonomy" id="536441"/>
    <lineage>
        <taxon>Bacteria</taxon>
        <taxon>Pseudomonadati</taxon>
        <taxon>Bacteroidota</taxon>
        <taxon>Flavobacteriia</taxon>
        <taxon>Flavobacteriales</taxon>
        <taxon>Weeksellaceae</taxon>
        <taxon>Chryseobacterium group</taxon>
        <taxon>Chryseobacterium</taxon>
    </lineage>
</organism>
<dbReference type="Gene3D" id="3.20.20.30">
    <property type="entry name" value="Luciferase-like domain"/>
    <property type="match status" value="1"/>
</dbReference>
<name>A0A239X7Q4_9FLAO</name>
<dbReference type="NCBIfam" id="TIGR03558">
    <property type="entry name" value="oxido_grp_1"/>
    <property type="match status" value="1"/>
</dbReference>
<dbReference type="EMBL" id="LT906465">
    <property type="protein sequence ID" value="SNV42034.1"/>
    <property type="molecule type" value="Genomic_DNA"/>
</dbReference>
<dbReference type="RefSeq" id="WP_095071027.1">
    <property type="nucleotide sequence ID" value="NZ_LT906465.1"/>
</dbReference>
<accession>A0A239X7Q4</accession>
<keyword evidence="3" id="KW-0560">Oxidoreductase</keyword>
<reference evidence="3 4" key="1">
    <citation type="submission" date="2017-06" db="EMBL/GenBank/DDBJ databases">
        <authorList>
            <consortium name="Pathogen Informatics"/>
        </authorList>
    </citation>
    <scope>NUCLEOTIDE SEQUENCE [LARGE SCALE GENOMIC DNA]</scope>
    <source>
        <strain evidence="3 4">NCTC13490</strain>
    </source>
</reference>
<evidence type="ECO:0000256" key="1">
    <source>
        <dbReference type="ARBA" id="ARBA00007789"/>
    </source>
</evidence>
<feature type="domain" description="Luciferase-like" evidence="2">
    <location>
        <begin position="1"/>
        <end position="253"/>
    </location>
</feature>
<dbReference type="SUPFAM" id="SSF51679">
    <property type="entry name" value="Bacterial luciferase-like"/>
    <property type="match status" value="1"/>
</dbReference>
<dbReference type="GO" id="GO:0005829">
    <property type="term" value="C:cytosol"/>
    <property type="evidence" value="ECO:0007669"/>
    <property type="project" value="TreeGrafter"/>
</dbReference>
<dbReference type="AlphaFoldDB" id="A0A239X7Q4"/>
<dbReference type="Pfam" id="PF00296">
    <property type="entry name" value="Bac_luciferase"/>
    <property type="match status" value="1"/>
</dbReference>
<evidence type="ECO:0000259" key="2">
    <source>
        <dbReference type="Pfam" id="PF00296"/>
    </source>
</evidence>
<evidence type="ECO:0000313" key="3">
    <source>
        <dbReference type="EMBL" id="SNV42034.1"/>
    </source>
</evidence>
<proteinExistence type="predicted"/>
<dbReference type="InterPro" id="IPR011251">
    <property type="entry name" value="Luciferase-like_dom"/>
</dbReference>
<dbReference type="KEGG" id="ctak:4412677_01016"/>
<dbReference type="GO" id="GO:0052601">
    <property type="term" value="F:limonene 1,2-monooxygenase [NAD(P)H) activity"/>
    <property type="evidence" value="ECO:0007669"/>
    <property type="project" value="UniProtKB-EC"/>
</dbReference>
<protein>
    <submittedName>
        <fullName evidence="3">Limonene 1,2-monooxygenase</fullName>
        <ecNumber evidence="3">1.14.13.107</ecNumber>
    </submittedName>
</protein>
<dbReference type="PANTHER" id="PTHR30137:SF6">
    <property type="entry name" value="LUCIFERASE-LIKE MONOOXYGENASE"/>
    <property type="match status" value="1"/>
</dbReference>
<dbReference type="PANTHER" id="PTHR30137">
    <property type="entry name" value="LUCIFERASE-LIKE MONOOXYGENASE"/>
    <property type="match status" value="1"/>
</dbReference>
<dbReference type="Proteomes" id="UP000215196">
    <property type="component" value="Chromosome 1"/>
</dbReference>
<keyword evidence="3" id="KW-0503">Monooxygenase</keyword>
<dbReference type="InterPro" id="IPR050766">
    <property type="entry name" value="Bact_Lucif_Oxidored"/>
</dbReference>
<keyword evidence="4" id="KW-1185">Reference proteome</keyword>
<dbReference type="EC" id="1.14.13.107" evidence="3"/>
<dbReference type="InterPro" id="IPR036661">
    <property type="entry name" value="Luciferase-like_sf"/>
</dbReference>
<evidence type="ECO:0000313" key="4">
    <source>
        <dbReference type="Proteomes" id="UP000215196"/>
    </source>
</evidence>
<sequence length="332" mass="37645">MKLSILDQGPISQGQTPQKALENMRVAVKFADKLGYHRFWFAEHHNTEGFASSAPEISIAHLAGQTERIRLGSGGTMMMHYSPYKMAETFKTLSAYSPGRIDFGAGRAPGGDGKSILALSEGKDTRFQDLYKKLSETLHLMNDENGEDYFNQNVVANPTEIILPEVFLLGSTGNSALEAGKMGLSYAYVQFFTGTIDRDIFEVYRENFEPSAFQKESNVLACYMVTVPETHEEAEFQALSSDIARMQLHTGQRIRRMSPEDAQTYPLSDAERLFIEQNKKWHIRGEINEVVDYLKNEQQMHRFDELMICTIPFAQDFKLKEYEMLAKGFGLI</sequence>
<comment type="similarity">
    <text evidence="1">To bacterial alkanal monooxygenase alpha and beta chains.</text>
</comment>
<gene>
    <name evidence="3" type="primary">limB_1</name>
    <name evidence="3" type="ORF">SAMEA4412677_01016</name>
</gene>